<proteinExistence type="predicted"/>
<accession>A0A2P5ICW3</accession>
<dbReference type="AlphaFoldDB" id="A0A2P5ICW3"/>
<feature type="region of interest" description="Disordered" evidence="1">
    <location>
        <begin position="126"/>
        <end position="151"/>
    </location>
</feature>
<protein>
    <submittedName>
        <fullName evidence="2">Uncharacterized protein</fullName>
    </submittedName>
</protein>
<comment type="caution">
    <text evidence="2">The sequence shown here is derived from an EMBL/GenBank/DDBJ whole genome shotgun (WGS) entry which is preliminary data.</text>
</comment>
<evidence type="ECO:0000313" key="3">
    <source>
        <dbReference type="Proteomes" id="UP000094444"/>
    </source>
</evidence>
<name>A0A2P5ICW3_DIAHE</name>
<organism evidence="2 3">
    <name type="scientific">Diaporthe helianthi</name>
    <dbReference type="NCBI Taxonomy" id="158607"/>
    <lineage>
        <taxon>Eukaryota</taxon>
        <taxon>Fungi</taxon>
        <taxon>Dikarya</taxon>
        <taxon>Ascomycota</taxon>
        <taxon>Pezizomycotina</taxon>
        <taxon>Sordariomycetes</taxon>
        <taxon>Sordariomycetidae</taxon>
        <taxon>Diaporthales</taxon>
        <taxon>Diaporthaceae</taxon>
        <taxon>Diaporthe</taxon>
    </lineage>
</organism>
<dbReference type="Proteomes" id="UP000094444">
    <property type="component" value="Unassembled WGS sequence"/>
</dbReference>
<dbReference type="EMBL" id="MAVT02000058">
    <property type="protein sequence ID" value="POS80318.1"/>
    <property type="molecule type" value="Genomic_DNA"/>
</dbReference>
<reference evidence="2" key="1">
    <citation type="submission" date="2017-09" db="EMBL/GenBank/DDBJ databases">
        <title>Polyketide synthases of a Diaporthe helianthi virulent isolate.</title>
        <authorList>
            <person name="Baroncelli R."/>
        </authorList>
    </citation>
    <scope>NUCLEOTIDE SEQUENCE [LARGE SCALE GENOMIC DNA]</scope>
    <source>
        <strain evidence="2">7/96</strain>
    </source>
</reference>
<feature type="compositionally biased region" description="Low complexity" evidence="1">
    <location>
        <begin position="127"/>
        <end position="151"/>
    </location>
</feature>
<dbReference type="InParanoid" id="A0A2P5ICW3"/>
<evidence type="ECO:0000256" key="1">
    <source>
        <dbReference type="SAM" id="MobiDB-lite"/>
    </source>
</evidence>
<sequence>MNTQLLKSPAESCRAILVADFVAIGSADDLWEFFEGWPPLTLPLSSLRAAHKLEPDTLGVQRHPALRKRMEPEFENWSPISLHKTSSKGNGSQTINECLRIDIEKINSSPLLQSVYREILRDPPHARLSLPQPLPGPGQHLLQPRQQRAQH</sequence>
<keyword evidence="3" id="KW-1185">Reference proteome</keyword>
<evidence type="ECO:0000313" key="2">
    <source>
        <dbReference type="EMBL" id="POS80318.1"/>
    </source>
</evidence>
<gene>
    <name evidence="2" type="ORF">DHEL01_v201301</name>
</gene>